<accession>A0A5N5Q929</accession>
<name>A0A5N5Q929_9AGAM</name>
<reference evidence="1 2" key="1">
    <citation type="journal article" date="2019" name="Fungal Biol. Biotechnol.">
        <title>Draft genome sequence of fastidious pathogen Ceratobasidium theobromae, which causes vascular-streak dieback in Theobroma cacao.</title>
        <authorList>
            <person name="Ali S.S."/>
            <person name="Asman A."/>
            <person name="Shao J."/>
            <person name="Firmansyah A.P."/>
            <person name="Susilo A.W."/>
            <person name="Rosmana A."/>
            <person name="McMahon P."/>
            <person name="Junaid M."/>
            <person name="Guest D."/>
            <person name="Kheng T.Y."/>
            <person name="Meinhardt L.W."/>
            <person name="Bailey B.A."/>
        </authorList>
    </citation>
    <scope>NUCLEOTIDE SEQUENCE [LARGE SCALE GENOMIC DNA]</scope>
    <source>
        <strain evidence="1 2">CT2</strain>
    </source>
</reference>
<comment type="caution">
    <text evidence="1">The sequence shown here is derived from an EMBL/GenBank/DDBJ whole genome shotgun (WGS) entry which is preliminary data.</text>
</comment>
<dbReference type="EMBL" id="SSOP01000689">
    <property type="protein sequence ID" value="KAB5587907.1"/>
    <property type="molecule type" value="Genomic_DNA"/>
</dbReference>
<proteinExistence type="predicted"/>
<evidence type="ECO:0000313" key="1">
    <source>
        <dbReference type="EMBL" id="KAB5587907.1"/>
    </source>
</evidence>
<dbReference type="OrthoDB" id="107110at2759"/>
<protein>
    <submittedName>
        <fullName evidence="1">Uncharacterized protein</fullName>
    </submittedName>
</protein>
<sequence>MKARPKPKDGCDLIARFLTAMRDADVKNLPNPVTVGRLTVTSPEFNSLLDSILAKWPHADLFEIIKYLTPCPDEPGGDTGTEQQRGFLYLSDSEKAWVATYYGETVNLLKTAIDNMNASRGNCDYTNFIPIIQSSGTGKSRAVDELAKQIFTIPLNLSLPGDQDDFPVGDEGLLDLLNVGSCKPPVRAYTLYDIFFKHLFNEVEGALRKLPPQNSQSELALVFHSHLELHRQGIYRTVTKRTRQEIWAVSEDTEYINQALASAKSLIELIQSKSGTTVATDQKKQAQLLIYFDESHLLALTTPEYNNQYGLTCYQYLILAINELKGLDLFFIFLSTEPKTTSRSFLESIVLSGQGRIVDIEKFQAPFKRLPFNQWKEDYPLKEDTHTLEDVCSPGFMVRFGRPL</sequence>
<organism evidence="1 2">
    <name type="scientific">Ceratobasidium theobromae</name>
    <dbReference type="NCBI Taxonomy" id="1582974"/>
    <lineage>
        <taxon>Eukaryota</taxon>
        <taxon>Fungi</taxon>
        <taxon>Dikarya</taxon>
        <taxon>Basidiomycota</taxon>
        <taxon>Agaricomycotina</taxon>
        <taxon>Agaricomycetes</taxon>
        <taxon>Cantharellales</taxon>
        <taxon>Ceratobasidiaceae</taxon>
        <taxon>Ceratobasidium</taxon>
    </lineage>
</organism>
<dbReference type="AlphaFoldDB" id="A0A5N5Q929"/>
<evidence type="ECO:0000313" key="2">
    <source>
        <dbReference type="Proteomes" id="UP000383932"/>
    </source>
</evidence>
<keyword evidence="2" id="KW-1185">Reference proteome</keyword>
<dbReference type="Proteomes" id="UP000383932">
    <property type="component" value="Unassembled WGS sequence"/>
</dbReference>
<gene>
    <name evidence="1" type="ORF">CTheo_8651</name>
</gene>